<dbReference type="EMBL" id="VSSQ01019771">
    <property type="protein sequence ID" value="MPM64101.1"/>
    <property type="molecule type" value="Genomic_DNA"/>
</dbReference>
<sequence>MANEEIKQEEVLLTKNNLPIKTITKQDIDDLKMHLEQLTSWKQTLKLMHYFFDYDCLPLNKKKIIKEFHAQSKVFSIFHENFLSTTKVLEDKLEKLGKRETVKNNH</sequence>
<reference evidence="1" key="1">
    <citation type="submission" date="2019-08" db="EMBL/GenBank/DDBJ databases">
        <authorList>
            <person name="Kucharzyk K."/>
            <person name="Murdoch R.W."/>
            <person name="Higgins S."/>
            <person name="Loffler F."/>
        </authorList>
    </citation>
    <scope>NUCLEOTIDE SEQUENCE</scope>
</reference>
<protein>
    <submittedName>
        <fullName evidence="1">Uncharacterized protein</fullName>
    </submittedName>
</protein>
<organism evidence="1">
    <name type="scientific">bioreactor metagenome</name>
    <dbReference type="NCBI Taxonomy" id="1076179"/>
    <lineage>
        <taxon>unclassified sequences</taxon>
        <taxon>metagenomes</taxon>
        <taxon>ecological metagenomes</taxon>
    </lineage>
</organism>
<comment type="caution">
    <text evidence="1">The sequence shown here is derived from an EMBL/GenBank/DDBJ whole genome shotgun (WGS) entry which is preliminary data.</text>
</comment>
<evidence type="ECO:0000313" key="1">
    <source>
        <dbReference type="EMBL" id="MPM64101.1"/>
    </source>
</evidence>
<accession>A0A645BHR3</accession>
<gene>
    <name evidence="1" type="ORF">SDC9_110987</name>
</gene>
<dbReference type="AlphaFoldDB" id="A0A645BHR3"/>
<proteinExistence type="predicted"/>
<name>A0A645BHR3_9ZZZZ</name>